<proteinExistence type="predicted"/>
<name>A0AAW2AU09_CULAL</name>
<dbReference type="PANTHER" id="PTHR46791:SF13">
    <property type="entry name" value="CLR5 DOMAIN-CONTAINING PROTEIN"/>
    <property type="match status" value="1"/>
</dbReference>
<accession>A0AAW2AU09</accession>
<comment type="caution">
    <text evidence="1">The sequence shown here is derived from an EMBL/GenBank/DDBJ whole genome shotgun (WGS) entry which is preliminary data.</text>
</comment>
<dbReference type="Proteomes" id="UP001479290">
    <property type="component" value="Unassembled WGS sequence"/>
</dbReference>
<sequence>MDDRIRFYFDQGLTQTEIALCLSVIDNFHISVRHLRRRLSDLQLYRRRQYSDPERVVSFIASQLEGPGRLHGYRMMFERCRLNGLRLTREMVREVQLSLDPLGVEERRGRRLQEFLREDSTGTLHGPCVFQGTSPANQRIENYWMDMFKELQSTGDFTGDATDKCLIRFCFLSLIQDELDTVVNMWNNHRIRRSNGCDLQHGKPFLMYNLPELYQSKDYLNPVDAERLDVINHENVCLWKSDIPCDRDFYDLCILVMEENNLQPSAAATLSGTETLQKHSTTG</sequence>
<dbReference type="AlphaFoldDB" id="A0AAW2AU09"/>
<evidence type="ECO:0000313" key="2">
    <source>
        <dbReference type="Proteomes" id="UP001479290"/>
    </source>
</evidence>
<dbReference type="EMBL" id="JAWDJR010000003">
    <property type="protein sequence ID" value="KAK9977241.1"/>
    <property type="molecule type" value="Genomic_DNA"/>
</dbReference>
<reference evidence="1 2" key="1">
    <citation type="submission" date="2024-05" db="EMBL/GenBank/DDBJ databases">
        <title>A high-quality chromosomal-level genome assembly of Topmouth culter (Culter alburnus).</title>
        <authorList>
            <person name="Zhao H."/>
        </authorList>
    </citation>
    <scope>NUCLEOTIDE SEQUENCE [LARGE SCALE GENOMIC DNA]</scope>
    <source>
        <strain evidence="1">CATC2023</strain>
        <tissue evidence="1">Muscle</tissue>
    </source>
</reference>
<dbReference type="PANTHER" id="PTHR46791">
    <property type="entry name" value="EXPRESSED PROTEIN"/>
    <property type="match status" value="1"/>
</dbReference>
<keyword evidence="2" id="KW-1185">Reference proteome</keyword>
<organism evidence="1 2">
    <name type="scientific">Culter alburnus</name>
    <name type="common">Topmouth culter</name>
    <dbReference type="NCBI Taxonomy" id="194366"/>
    <lineage>
        <taxon>Eukaryota</taxon>
        <taxon>Metazoa</taxon>
        <taxon>Chordata</taxon>
        <taxon>Craniata</taxon>
        <taxon>Vertebrata</taxon>
        <taxon>Euteleostomi</taxon>
        <taxon>Actinopterygii</taxon>
        <taxon>Neopterygii</taxon>
        <taxon>Teleostei</taxon>
        <taxon>Ostariophysi</taxon>
        <taxon>Cypriniformes</taxon>
        <taxon>Xenocyprididae</taxon>
        <taxon>Xenocypridinae</taxon>
        <taxon>Culter</taxon>
    </lineage>
</organism>
<evidence type="ECO:0000313" key="1">
    <source>
        <dbReference type="EMBL" id="KAK9977241.1"/>
    </source>
</evidence>
<gene>
    <name evidence="1" type="ORF">ABG768_019062</name>
</gene>
<protein>
    <submittedName>
        <fullName evidence="1">Uncharacterized protein</fullName>
    </submittedName>
</protein>